<name>A0A150PMT2_SORCE</name>
<evidence type="ECO:0000313" key="2">
    <source>
        <dbReference type="EMBL" id="KYF57041.1"/>
    </source>
</evidence>
<feature type="chain" id="PRO_5007566051" description="Secreted protein" evidence="1">
    <location>
        <begin position="28"/>
        <end position="108"/>
    </location>
</feature>
<reference evidence="2 3" key="1">
    <citation type="submission" date="2014-02" db="EMBL/GenBank/DDBJ databases">
        <title>The small core and large imbalanced accessory genome model reveals a collaborative survival strategy of Sorangium cellulosum strains in nature.</title>
        <authorList>
            <person name="Han K."/>
            <person name="Peng R."/>
            <person name="Blom J."/>
            <person name="Li Y.-Z."/>
        </authorList>
    </citation>
    <scope>NUCLEOTIDE SEQUENCE [LARGE SCALE GENOMIC DNA]</scope>
    <source>
        <strain evidence="2 3">So0157-18</strain>
    </source>
</reference>
<evidence type="ECO:0008006" key="4">
    <source>
        <dbReference type="Google" id="ProtNLM"/>
    </source>
</evidence>
<evidence type="ECO:0000256" key="1">
    <source>
        <dbReference type="SAM" id="SignalP"/>
    </source>
</evidence>
<feature type="signal peptide" evidence="1">
    <location>
        <begin position="1"/>
        <end position="27"/>
    </location>
</feature>
<dbReference type="AlphaFoldDB" id="A0A150PMT2"/>
<protein>
    <recommendedName>
        <fullName evidence="4">Secreted protein</fullName>
    </recommendedName>
</protein>
<evidence type="ECO:0000313" key="3">
    <source>
        <dbReference type="Proteomes" id="UP000075604"/>
    </source>
</evidence>
<dbReference type="Proteomes" id="UP000075604">
    <property type="component" value="Unassembled WGS sequence"/>
</dbReference>
<accession>A0A150PMT2</accession>
<keyword evidence="1" id="KW-0732">Signal</keyword>
<gene>
    <name evidence="2" type="ORF">BE04_47105</name>
</gene>
<organism evidence="2 3">
    <name type="scientific">Sorangium cellulosum</name>
    <name type="common">Polyangium cellulosum</name>
    <dbReference type="NCBI Taxonomy" id="56"/>
    <lineage>
        <taxon>Bacteria</taxon>
        <taxon>Pseudomonadati</taxon>
        <taxon>Myxococcota</taxon>
        <taxon>Polyangia</taxon>
        <taxon>Polyangiales</taxon>
        <taxon>Polyangiaceae</taxon>
        <taxon>Sorangium</taxon>
    </lineage>
</organism>
<dbReference type="EMBL" id="JELX01001951">
    <property type="protein sequence ID" value="KYF57041.1"/>
    <property type="molecule type" value="Genomic_DNA"/>
</dbReference>
<proteinExistence type="predicted"/>
<comment type="caution">
    <text evidence="2">The sequence shown here is derived from an EMBL/GenBank/DDBJ whole genome shotgun (WGS) entry which is preliminary data.</text>
</comment>
<sequence>MTTRTGSAPRPRPIALLAAIAAIAAIAAPLAAGCAPDPQNAPCSRDAECRRRDEDLRYCISATCVECLSSAICGAGNECVDGRCVLRCRDARDCRSDQLCRDGTCEDR</sequence>
<dbReference type="PROSITE" id="PS51257">
    <property type="entry name" value="PROKAR_LIPOPROTEIN"/>
    <property type="match status" value="1"/>
</dbReference>